<comment type="caution">
    <text evidence="2">The sequence shown here is derived from an EMBL/GenBank/DDBJ whole genome shotgun (WGS) entry which is preliminary data.</text>
</comment>
<evidence type="ECO:0000313" key="3">
    <source>
        <dbReference type="Proteomes" id="UP000469949"/>
    </source>
</evidence>
<feature type="domain" description="Baseplate protein J-like barrel" evidence="1">
    <location>
        <begin position="106"/>
        <end position="180"/>
    </location>
</feature>
<gene>
    <name evidence="2" type="ORF">F8B43_0057</name>
</gene>
<organism evidence="2 3">
    <name type="scientific">Methylorubrum populi</name>
    <dbReference type="NCBI Taxonomy" id="223967"/>
    <lineage>
        <taxon>Bacteria</taxon>
        <taxon>Pseudomonadati</taxon>
        <taxon>Pseudomonadota</taxon>
        <taxon>Alphaproteobacteria</taxon>
        <taxon>Hyphomicrobiales</taxon>
        <taxon>Methylobacteriaceae</taxon>
        <taxon>Methylorubrum</taxon>
    </lineage>
</organism>
<dbReference type="EMBL" id="WEKV01000001">
    <property type="protein sequence ID" value="KAB7788052.1"/>
    <property type="molecule type" value="Genomic_DNA"/>
</dbReference>
<reference evidence="2 3" key="1">
    <citation type="submission" date="2019-10" db="EMBL/GenBank/DDBJ databases">
        <title>Draft Genome Sequence of the Caffeine Degrading Methylotroph Methylorubrum populi PINKEL.</title>
        <authorList>
            <person name="Dawson S.C."/>
            <person name="Zhang X."/>
            <person name="Wright M.E."/>
            <person name="Sharma G."/>
            <person name="Langner J.T."/>
            <person name="Ditty J.L."/>
            <person name="Subuyuj G.A."/>
        </authorList>
    </citation>
    <scope>NUCLEOTIDE SEQUENCE [LARGE SCALE GENOMIC DNA]</scope>
    <source>
        <strain evidence="2 3">Pinkel</strain>
    </source>
</reference>
<dbReference type="Proteomes" id="UP000469949">
    <property type="component" value="Unassembled WGS sequence"/>
</dbReference>
<dbReference type="InterPro" id="IPR006949">
    <property type="entry name" value="Barrel_Baseplate_J-like"/>
</dbReference>
<dbReference type="Pfam" id="PF04865">
    <property type="entry name" value="Baseplate_J"/>
    <property type="match status" value="1"/>
</dbReference>
<evidence type="ECO:0000313" key="2">
    <source>
        <dbReference type="EMBL" id="KAB7788052.1"/>
    </source>
</evidence>
<sequence>MGTTPVCQITVAGIVRPTFENVLGYVQSAYRGIYGQDVYLGADSQDGQFMALLANAIHDANGETVAAYNAYSPATAQGNGLSSVVKINGIRRKSATYSTVDLMIVGQVGSIISDGAVRDINGVRWNLPATVVIPRAGQILVTATCSILGAVAAPAGTITTIATPTLGWQSVSNPSAAAEGLPVETDGQLRRRQALSTGLPAQTVLEGMAGALLAIQGVSRLRIYENDSNVPDANGIPAHALAVIVEGGDANNIAALIAAKKTPGVGTFGNELVVLTDAYGIPHPIRFARPTLTKIAWSVTLRAGVGYTVDVRDAIRASLASYTNGLGIGDGQALSGGYPYANLTGDPRSVTFEVVGLAAKRSNTSNDAYGDIVTAYNERLVADSADVTVTVVG</sequence>
<dbReference type="AlphaFoldDB" id="A0A833MZW2"/>
<accession>A0A833MZW2</accession>
<name>A0A833MZW2_9HYPH</name>
<evidence type="ECO:0000259" key="1">
    <source>
        <dbReference type="Pfam" id="PF04865"/>
    </source>
</evidence>
<proteinExistence type="predicted"/>
<protein>
    <submittedName>
        <fullName evidence="2">Phage protein</fullName>
    </submittedName>
</protein>